<evidence type="ECO:0000256" key="1">
    <source>
        <dbReference type="ARBA" id="ARBA00022617"/>
    </source>
</evidence>
<dbReference type="Gene3D" id="2.60.120.260">
    <property type="entry name" value="Galactose-binding domain-like"/>
    <property type="match status" value="1"/>
</dbReference>
<dbReference type="PROSITE" id="PS50093">
    <property type="entry name" value="PKD"/>
    <property type="match status" value="1"/>
</dbReference>
<proteinExistence type="predicted"/>
<dbReference type="Proteomes" id="UP000253383">
    <property type="component" value="Unassembled WGS sequence"/>
</dbReference>
<evidence type="ECO:0000259" key="6">
    <source>
        <dbReference type="PROSITE" id="PS51007"/>
    </source>
</evidence>
<dbReference type="SUPFAM" id="SSF49785">
    <property type="entry name" value="Galactose-binding domain-like"/>
    <property type="match status" value="1"/>
</dbReference>
<dbReference type="Pfam" id="PF03422">
    <property type="entry name" value="CBM_6"/>
    <property type="match status" value="1"/>
</dbReference>
<dbReference type="GO" id="GO:0009055">
    <property type="term" value="F:electron transfer activity"/>
    <property type="evidence" value="ECO:0007669"/>
    <property type="project" value="InterPro"/>
</dbReference>
<evidence type="ECO:0000256" key="3">
    <source>
        <dbReference type="ARBA" id="ARBA00023004"/>
    </source>
</evidence>
<dbReference type="PROSITE" id="PS51007">
    <property type="entry name" value="CYTC"/>
    <property type="match status" value="1"/>
</dbReference>
<evidence type="ECO:0000259" key="5">
    <source>
        <dbReference type="PROSITE" id="PS50093"/>
    </source>
</evidence>
<dbReference type="GO" id="GO:0046872">
    <property type="term" value="F:metal ion binding"/>
    <property type="evidence" value="ECO:0007669"/>
    <property type="project" value="UniProtKB-KW"/>
</dbReference>
<evidence type="ECO:0000256" key="2">
    <source>
        <dbReference type="ARBA" id="ARBA00022723"/>
    </source>
</evidence>
<dbReference type="GO" id="GO:0030246">
    <property type="term" value="F:carbohydrate binding"/>
    <property type="evidence" value="ECO:0007669"/>
    <property type="project" value="InterPro"/>
</dbReference>
<dbReference type="PANTHER" id="PTHR19328">
    <property type="entry name" value="HEDGEHOG-INTERACTING PROTEIN"/>
    <property type="match status" value="1"/>
</dbReference>
<dbReference type="Gene3D" id="2.60.40.10">
    <property type="entry name" value="Immunoglobulins"/>
    <property type="match status" value="1"/>
</dbReference>
<dbReference type="InterPro" id="IPR011041">
    <property type="entry name" value="Quinoprot_gluc/sorb_DH_b-prop"/>
</dbReference>
<evidence type="ECO:0000313" key="7">
    <source>
        <dbReference type="EMBL" id="RCR68265.1"/>
    </source>
</evidence>
<dbReference type="EMBL" id="QOWE01000014">
    <property type="protein sequence ID" value="RCR68265.1"/>
    <property type="molecule type" value="Genomic_DNA"/>
</dbReference>
<dbReference type="InterPro" id="IPR005084">
    <property type="entry name" value="CBM6"/>
</dbReference>
<dbReference type="SUPFAM" id="SSF50952">
    <property type="entry name" value="Soluble quinoprotein glucose dehydrogenase"/>
    <property type="match status" value="1"/>
</dbReference>
<evidence type="ECO:0000313" key="8">
    <source>
        <dbReference type="Proteomes" id="UP000253383"/>
    </source>
</evidence>
<feature type="domain" description="PKD" evidence="5">
    <location>
        <begin position="463"/>
        <end position="543"/>
    </location>
</feature>
<organism evidence="7 8">
    <name type="scientific">Larkinella punicea</name>
    <dbReference type="NCBI Taxonomy" id="2315727"/>
    <lineage>
        <taxon>Bacteria</taxon>
        <taxon>Pseudomonadati</taxon>
        <taxon>Bacteroidota</taxon>
        <taxon>Cytophagia</taxon>
        <taxon>Cytophagales</taxon>
        <taxon>Spirosomataceae</taxon>
        <taxon>Larkinella</taxon>
    </lineage>
</organism>
<accession>A0A368JLU6</accession>
<feature type="domain" description="Cytochrome c" evidence="6">
    <location>
        <begin position="601"/>
        <end position="698"/>
    </location>
</feature>
<dbReference type="Pfam" id="PF07995">
    <property type="entry name" value="GSDH"/>
    <property type="match status" value="1"/>
</dbReference>
<dbReference type="Gene3D" id="2.120.10.30">
    <property type="entry name" value="TolB, C-terminal domain"/>
    <property type="match status" value="1"/>
</dbReference>
<dbReference type="OrthoDB" id="9816308at2"/>
<dbReference type="Pfam" id="PF00034">
    <property type="entry name" value="Cytochrom_C"/>
    <property type="match status" value="1"/>
</dbReference>
<dbReference type="PANTHER" id="PTHR19328:SF75">
    <property type="entry name" value="ALDOSE SUGAR DEHYDROGENASE YLII"/>
    <property type="match status" value="1"/>
</dbReference>
<dbReference type="Pfam" id="PF18911">
    <property type="entry name" value="PKD_4"/>
    <property type="match status" value="1"/>
</dbReference>
<keyword evidence="8" id="KW-1185">Reference proteome</keyword>
<dbReference type="InterPro" id="IPR000601">
    <property type="entry name" value="PKD_dom"/>
</dbReference>
<dbReference type="Gene3D" id="1.10.760.10">
    <property type="entry name" value="Cytochrome c-like domain"/>
    <property type="match status" value="1"/>
</dbReference>
<dbReference type="CDD" id="cd00146">
    <property type="entry name" value="PKD"/>
    <property type="match status" value="1"/>
</dbReference>
<dbReference type="SUPFAM" id="SSF46626">
    <property type="entry name" value="Cytochrome c"/>
    <property type="match status" value="1"/>
</dbReference>
<dbReference type="InterPro" id="IPR036909">
    <property type="entry name" value="Cyt_c-like_dom_sf"/>
</dbReference>
<comment type="caution">
    <text evidence="7">The sequence shown here is derived from an EMBL/GenBank/DDBJ whole genome shotgun (WGS) entry which is preliminary data.</text>
</comment>
<reference evidence="7 8" key="1">
    <citation type="submission" date="2018-07" db="EMBL/GenBank/DDBJ databases">
        <title>Genome analysis of Larkinella rosea.</title>
        <authorList>
            <person name="Zhou Z."/>
            <person name="Wang G."/>
        </authorList>
    </citation>
    <scope>NUCLEOTIDE SEQUENCE [LARGE SCALE GENOMIC DNA]</scope>
    <source>
        <strain evidence="8">zzj9</strain>
    </source>
</reference>
<keyword evidence="3 4" id="KW-0408">Iron</keyword>
<gene>
    <name evidence="7" type="ORF">DUE52_17850</name>
</gene>
<evidence type="ECO:0000256" key="4">
    <source>
        <dbReference type="PROSITE-ProRule" id="PRU00433"/>
    </source>
</evidence>
<keyword evidence="1 4" id="KW-0349">Heme</keyword>
<keyword evidence="2 4" id="KW-0479">Metal-binding</keyword>
<dbReference type="GO" id="GO:0020037">
    <property type="term" value="F:heme binding"/>
    <property type="evidence" value="ECO:0007669"/>
    <property type="project" value="InterPro"/>
</dbReference>
<dbReference type="InterPro" id="IPR013783">
    <property type="entry name" value="Ig-like_fold"/>
</dbReference>
<dbReference type="AlphaFoldDB" id="A0A368JLU6"/>
<sequence>MKIVRLFLPLILVGVLSVAFRQDRPTEVPDEHRFRKVELTGNLRDLIELDIAPNGDVYYIGHRGELYVHRIATKENKQIGKIDPQPSEATLQAIALDPGFMQNRHLYLYYAPKTRKNVNVLSRFTLRGDSLDLSSEKMMLEVPDSWECCHSGGGMTFDQHGNLYLTTGDNTNPFGTNFAPLDERPGREIFDAQRSAGNTHDLRGKILRIHPEPDGTYTIPKSNLFADSKDTLTRPEIYVMGCRNPFKVTVDQDTDFVYWSEIGPDASDTESRGPRGYDELNQARKAGNHGWPLFIGNNEPYAKVDFTKDSVLFQFDPQHPINTSVNNTGLRDLPPAQPAFLAYPYDVSTEHPELGSGGRTLVAGPIYYFDPKNPSPIKFPAYFDRKLFLGEWMRNWIKTVSFDEQKNLKAIESFMPSTAFRKPIAMRFGPDGALYLIEFGALWGGNSDSRLVRIEYIAGNRPPVAKLEKTTEAGAVPLPVQFSAKNSLDYDKNDQLTYRWFINGKPLSQTAADLSYTFRQPGNYRVKLVVSDRAGLRSETETVVSAGNNPPKVTIELAEPGRLYGPAVSYRTKVEDAEDGRVDPARIQVKLTYLPTRKTVSLSEKGELKLPNQRGYTWIEENDCKACHALNDKSVGPSFREIAVKYQPKKADPTLIEQLSKKILKGGSGVWGPTNMSAHPQLSDEVTSEMVRYILSLSDEKTEKKVPAEGKFSTDPTAQGTYVLTATYTDKGNKTARPLTRQSTVVLRPPVLTAQDFDAHYELQRSDILYDIHKAGWVMMRQFDLTGIHAIDFTLATETKGTSIEVRIDSPSGELVGEMDAPANGKRRVWVEKTLPIKPVTGEHDIYIVFRNRLTVVDLMEVKEVRFRKDIP</sequence>
<protein>
    <submittedName>
        <fullName evidence="7">PKD domain-containing protein</fullName>
    </submittedName>
</protein>
<dbReference type="RefSeq" id="WP_114407396.1">
    <property type="nucleotide sequence ID" value="NZ_QOWE01000014.1"/>
</dbReference>
<dbReference type="InterPro" id="IPR008979">
    <property type="entry name" value="Galactose-bd-like_sf"/>
</dbReference>
<dbReference type="InterPro" id="IPR035986">
    <property type="entry name" value="PKD_dom_sf"/>
</dbReference>
<dbReference type="InterPro" id="IPR009056">
    <property type="entry name" value="Cyt_c-like_dom"/>
</dbReference>
<dbReference type="InterPro" id="IPR012938">
    <property type="entry name" value="Glc/Sorbosone_DH"/>
</dbReference>
<name>A0A368JLU6_9BACT</name>
<dbReference type="InterPro" id="IPR022409">
    <property type="entry name" value="PKD/Chitinase_dom"/>
</dbReference>
<dbReference type="SUPFAM" id="SSF49299">
    <property type="entry name" value="PKD domain"/>
    <property type="match status" value="1"/>
</dbReference>
<dbReference type="CDD" id="cd04084">
    <property type="entry name" value="CBM6_xylanase-like"/>
    <property type="match status" value="1"/>
</dbReference>
<dbReference type="SMART" id="SM00089">
    <property type="entry name" value="PKD"/>
    <property type="match status" value="1"/>
</dbReference>
<dbReference type="InterPro" id="IPR011042">
    <property type="entry name" value="6-blade_b-propeller_TolB-like"/>
</dbReference>